<dbReference type="PANTHER" id="PTHR30126">
    <property type="entry name" value="HTH-TYPE TRANSCRIPTIONAL REGULATOR"/>
    <property type="match status" value="1"/>
</dbReference>
<evidence type="ECO:0000313" key="6">
    <source>
        <dbReference type="EMBL" id="STT72674.1"/>
    </source>
</evidence>
<dbReference type="GO" id="GO:0000976">
    <property type="term" value="F:transcription cis-regulatory region binding"/>
    <property type="evidence" value="ECO:0007669"/>
    <property type="project" value="TreeGrafter"/>
</dbReference>
<evidence type="ECO:0000256" key="4">
    <source>
        <dbReference type="ARBA" id="ARBA00023163"/>
    </source>
</evidence>
<dbReference type="PROSITE" id="PS50931">
    <property type="entry name" value="HTH_LYSR"/>
    <property type="match status" value="1"/>
</dbReference>
<sequence>MRIDDIDALLATVQFSSLNQAAEYLGITQSAITRRLQRLEQELNVMLLERQTRPLTLTAAGHRVYEQCLSIKRETKKLYSLLDPEGEPRGALRLGVPQSLSEIALPAALSALSQQFPGLSPQITCGWSGQLQRRLENGELDGMLAMGPAQQSFAEGYSGRLLCPLEVVPIVGRRLNLRASSLRECAERGWILNPDGCGLRAGLIRELQSQGLRLTLNVESAGAQLQIALVAQGLGLGLVLRAALASSPWRDEVAVLSLSDFQPAVSLWLIHAQYLANLQPPLTFFRQQSGAAADRIRLKDLCIFV</sequence>
<dbReference type="InterPro" id="IPR036390">
    <property type="entry name" value="WH_DNA-bd_sf"/>
</dbReference>
<dbReference type="Pfam" id="PF03466">
    <property type="entry name" value="LysR_substrate"/>
    <property type="match status" value="1"/>
</dbReference>
<comment type="similarity">
    <text evidence="1">Belongs to the LysR transcriptional regulatory family.</text>
</comment>
<dbReference type="AlphaFoldDB" id="A0A377XA73"/>
<name>A0A377XA73_KLEPN</name>
<keyword evidence="2" id="KW-0805">Transcription regulation</keyword>
<evidence type="ECO:0000313" key="7">
    <source>
        <dbReference type="Proteomes" id="UP000254340"/>
    </source>
</evidence>
<dbReference type="Pfam" id="PF00126">
    <property type="entry name" value="HTH_1"/>
    <property type="match status" value="1"/>
</dbReference>
<dbReference type="Gene3D" id="3.40.190.10">
    <property type="entry name" value="Periplasmic binding protein-like II"/>
    <property type="match status" value="2"/>
</dbReference>
<reference evidence="6 7" key="1">
    <citation type="submission" date="2018-06" db="EMBL/GenBank/DDBJ databases">
        <authorList>
            <consortium name="Pathogen Informatics"/>
            <person name="Doyle S."/>
        </authorList>
    </citation>
    <scope>NUCLEOTIDE SEQUENCE [LARGE SCALE GENOMIC DNA]</scope>
    <source>
        <strain evidence="6 7">NCTC5047</strain>
    </source>
</reference>
<dbReference type="InterPro" id="IPR005119">
    <property type="entry name" value="LysR_subst-bd"/>
</dbReference>
<keyword evidence="3" id="KW-0238">DNA-binding</keyword>
<dbReference type="FunFam" id="1.10.10.10:FF:000001">
    <property type="entry name" value="LysR family transcriptional regulator"/>
    <property type="match status" value="1"/>
</dbReference>
<dbReference type="PANTHER" id="PTHR30126:SF39">
    <property type="entry name" value="HTH-TYPE TRANSCRIPTIONAL REGULATOR CYSL"/>
    <property type="match status" value="1"/>
</dbReference>
<evidence type="ECO:0000256" key="1">
    <source>
        <dbReference type="ARBA" id="ARBA00009437"/>
    </source>
</evidence>
<dbReference type="InterPro" id="IPR036388">
    <property type="entry name" value="WH-like_DNA-bd_sf"/>
</dbReference>
<dbReference type="CDD" id="cd05466">
    <property type="entry name" value="PBP2_LTTR_substrate"/>
    <property type="match status" value="1"/>
</dbReference>
<organism evidence="6 7">
    <name type="scientific">Klebsiella pneumoniae</name>
    <dbReference type="NCBI Taxonomy" id="573"/>
    <lineage>
        <taxon>Bacteria</taxon>
        <taxon>Pseudomonadati</taxon>
        <taxon>Pseudomonadota</taxon>
        <taxon>Gammaproteobacteria</taxon>
        <taxon>Enterobacterales</taxon>
        <taxon>Enterobacteriaceae</taxon>
        <taxon>Klebsiella/Raoultella group</taxon>
        <taxon>Klebsiella</taxon>
        <taxon>Klebsiella pneumoniae complex</taxon>
    </lineage>
</organism>
<dbReference type="Proteomes" id="UP000254340">
    <property type="component" value="Unassembled WGS sequence"/>
</dbReference>
<dbReference type="InterPro" id="IPR000847">
    <property type="entry name" value="LysR_HTH_N"/>
</dbReference>
<evidence type="ECO:0000256" key="3">
    <source>
        <dbReference type="ARBA" id="ARBA00023125"/>
    </source>
</evidence>
<dbReference type="GO" id="GO:0003700">
    <property type="term" value="F:DNA-binding transcription factor activity"/>
    <property type="evidence" value="ECO:0007669"/>
    <property type="project" value="InterPro"/>
</dbReference>
<dbReference type="Gene3D" id="1.10.10.10">
    <property type="entry name" value="Winged helix-like DNA-binding domain superfamily/Winged helix DNA-binding domain"/>
    <property type="match status" value="1"/>
</dbReference>
<proteinExistence type="inferred from homology"/>
<protein>
    <submittedName>
        <fullName evidence="6">LysR family transcriptional regulator</fullName>
    </submittedName>
</protein>
<gene>
    <name evidence="6" type="primary">gltC_2</name>
    <name evidence="6" type="ORF">NCTC5047_00358</name>
</gene>
<keyword evidence="4" id="KW-0804">Transcription</keyword>
<evidence type="ECO:0000259" key="5">
    <source>
        <dbReference type="PROSITE" id="PS50931"/>
    </source>
</evidence>
<dbReference type="PRINTS" id="PR00039">
    <property type="entry name" value="HTHLYSR"/>
</dbReference>
<dbReference type="EMBL" id="UGLH01000004">
    <property type="protein sequence ID" value="STT72674.1"/>
    <property type="molecule type" value="Genomic_DNA"/>
</dbReference>
<feature type="domain" description="HTH lysR-type" evidence="5">
    <location>
        <begin position="1"/>
        <end position="58"/>
    </location>
</feature>
<dbReference type="SUPFAM" id="SSF46785">
    <property type="entry name" value="Winged helix' DNA-binding domain"/>
    <property type="match status" value="1"/>
</dbReference>
<accession>A0A377XA73</accession>
<evidence type="ECO:0000256" key="2">
    <source>
        <dbReference type="ARBA" id="ARBA00023015"/>
    </source>
</evidence>
<dbReference type="SUPFAM" id="SSF53850">
    <property type="entry name" value="Periplasmic binding protein-like II"/>
    <property type="match status" value="1"/>
</dbReference>